<accession>F0XZ93</accession>
<dbReference type="GeneID" id="20223342"/>
<dbReference type="EMBL" id="GL833121">
    <property type="protein sequence ID" value="EGB11899.1"/>
    <property type="molecule type" value="Genomic_DNA"/>
</dbReference>
<proteinExistence type="predicted"/>
<dbReference type="KEGG" id="aaf:AURANDRAFT_62230"/>
<dbReference type="RefSeq" id="XP_009033015.1">
    <property type="nucleotide sequence ID" value="XM_009034767.1"/>
</dbReference>
<evidence type="ECO:0000313" key="2">
    <source>
        <dbReference type="EMBL" id="EGB10760.1"/>
    </source>
</evidence>
<dbReference type="KEGG" id="aaf:AURANDRAFT_61155"/>
<dbReference type="Proteomes" id="UP000002729">
    <property type="component" value="Unassembled WGS sequence"/>
</dbReference>
<dbReference type="EMBL" id="GL833123">
    <property type="protein sequence ID" value="EGB10760.1"/>
    <property type="molecule type" value="Genomic_DNA"/>
</dbReference>
<dbReference type="AlphaFoldDB" id="F0XZ93"/>
<feature type="region of interest" description="Disordered" evidence="1">
    <location>
        <begin position="267"/>
        <end position="316"/>
    </location>
</feature>
<reference evidence="3 4" key="1">
    <citation type="journal article" date="2011" name="Proc. Natl. Acad. Sci. U.S.A.">
        <title>Niche of harmful alga Aureococcus anophagefferens revealed through ecogenomics.</title>
        <authorList>
            <person name="Gobler C.J."/>
            <person name="Berry D.L."/>
            <person name="Dyhrman S.T."/>
            <person name="Wilhelm S.W."/>
            <person name="Salamov A."/>
            <person name="Lobanov A.V."/>
            <person name="Zhang Y."/>
            <person name="Collier J.L."/>
            <person name="Wurch L.L."/>
            <person name="Kustka A.B."/>
            <person name="Dill B.D."/>
            <person name="Shah M."/>
            <person name="VerBerkmoes N.C."/>
            <person name="Kuo A."/>
            <person name="Terry A."/>
            <person name="Pangilinan J."/>
            <person name="Lindquist E.A."/>
            <person name="Lucas S."/>
            <person name="Paulsen I.T."/>
            <person name="Hattenrath-Lehmann T.K."/>
            <person name="Talmage S.C."/>
            <person name="Walker E.A."/>
            <person name="Koch F."/>
            <person name="Burson A.M."/>
            <person name="Marcoval M.A."/>
            <person name="Tang Y.Z."/>
            <person name="Lecleir G.R."/>
            <person name="Coyne K.J."/>
            <person name="Berg G.M."/>
            <person name="Bertrand E.M."/>
            <person name="Saito M.A."/>
            <person name="Gladyshev V.N."/>
            <person name="Grigoriev I.V."/>
        </authorList>
    </citation>
    <scope>NUCLEOTIDE SEQUENCE [LARGE SCALE GENOMIC DNA]</scope>
    <source>
        <strain evidence="4">CCMP 1984</strain>
        <strain evidence="3">CCMP1984</strain>
    </source>
</reference>
<sequence>MHSAESISGGPSGLLGRRAQRMHKGRHIFCRAASMARISGRERASLVRRVGAAVERHAPKIMKMSMLVGAMACLAGTRSSSCMPRPVDLDETLEPTFTDGARKYWHLRFTCPCSEKTVTVRKYLRKLSDGDDVEKEKEAALERLWAGLIDEHGEHLGLGVVGGDGAMDEDAAPEEAGVPAAARGPVVSSDRIDEGVGSSDSSDEGCAGCAKCVTKDALLREADMEIQSLRAKLSTPGAAWAKTVEALPNRTQGMAKKGLALMARLEPTSTPRANGGPDGSGSDDDSSDDPEPPRPRRRVTAARVDEPSAGPATEAKARDVNPVLAALFVHGGGDQSRTAAILQAVVARAGKLLRLDLKEIKALRAMGRAIKGYFSLAALPNGGTRRKYAQQKVDAVMEAVTPADGAAKNLLRGISRVCCGDNVSHSVIGRFSNAADRRKLQDDAGKLARHRMRALRSDLVDLACAREYWHQNDDVRLDTFAGRCTKKVKIVTVQVDSDGRRTLVVKEEHHQRHTKHAGDLEIYQAFLKSAGYASHLAAHPSHKISFTLFKRAKCPCIGEPHQRECADEIKTSMRERLLALNRLRLSDTDVEVKLREYRLQPRTVKGEDDEGNSISSTMAVKELTEVMVTGSKEDRRWINANARRDVISVPQPYDLFTAVRDGRPKPSMDWNASPTILAKKSTLSLDKYFYRFITWTQDDPIGVDDDDPCSCSKCRVKDYDNCRYKAWTAAPEMRQSDGWTRTTIILKPPSGDDRSSARVIAQGLAEKDARLAALAPKIRKGDVVALGISQSERDAQGVDFYLAKVVVPPARADNQRRVNGSGRDGWNIKKGEFCLTVRWFDLKPCGYYEDYGSQDEQLLEMVIAVGDGAALVLEPAPRKGRARGAPAQFQLAKASEAAIHNENLDKYVDRAAAGSSA</sequence>
<keyword evidence="4" id="KW-1185">Reference proteome</keyword>
<protein>
    <submittedName>
        <fullName evidence="3">Uncharacterized protein</fullName>
    </submittedName>
</protein>
<feature type="compositionally biased region" description="Acidic residues" evidence="1">
    <location>
        <begin position="281"/>
        <end position="290"/>
    </location>
</feature>
<evidence type="ECO:0000313" key="4">
    <source>
        <dbReference type="Proteomes" id="UP000002729"/>
    </source>
</evidence>
<dbReference type="GeneID" id="20223794"/>
<dbReference type="InParanoid" id="F0XZ93"/>
<dbReference type="RefSeq" id="XP_009034348.1">
    <property type="nucleotide sequence ID" value="XM_009036100.1"/>
</dbReference>
<gene>
    <name evidence="3" type="ORF">AURANDRAFT_61155</name>
    <name evidence="2" type="ORF">AURANDRAFT_62230</name>
</gene>
<name>F0XZ93_AURAN</name>
<evidence type="ECO:0000313" key="3">
    <source>
        <dbReference type="EMBL" id="EGB11899.1"/>
    </source>
</evidence>
<evidence type="ECO:0000256" key="1">
    <source>
        <dbReference type="SAM" id="MobiDB-lite"/>
    </source>
</evidence>
<organism evidence="4">
    <name type="scientific">Aureococcus anophagefferens</name>
    <name type="common">Harmful bloom alga</name>
    <dbReference type="NCBI Taxonomy" id="44056"/>
    <lineage>
        <taxon>Eukaryota</taxon>
        <taxon>Sar</taxon>
        <taxon>Stramenopiles</taxon>
        <taxon>Ochrophyta</taxon>
        <taxon>Pelagophyceae</taxon>
        <taxon>Pelagomonadales</taxon>
        <taxon>Pelagomonadaceae</taxon>
        <taxon>Aureococcus</taxon>
    </lineage>
</organism>